<keyword evidence="2" id="KW-1185">Reference proteome</keyword>
<gene>
    <name evidence="1" type="ORF">O1V66_13030</name>
</gene>
<dbReference type="EMBL" id="CP114058">
    <property type="protein sequence ID" value="WAS99959.1"/>
    <property type="molecule type" value="Genomic_DNA"/>
</dbReference>
<evidence type="ECO:0000313" key="2">
    <source>
        <dbReference type="Proteomes" id="UP001164712"/>
    </source>
</evidence>
<protein>
    <submittedName>
        <fullName evidence="1">Uncharacterized protein</fullName>
    </submittedName>
</protein>
<dbReference type="RefSeq" id="WP_045046042.1">
    <property type="nucleotide sequence ID" value="NZ_CP114058.1"/>
</dbReference>
<sequence length="145" mass="16313">MQPVVHYTPSPANYPVLPLDEAPPSYFQSISTDQKIALLADAIIAQLTELKNVTLLIESNTSGFNKKHQKALKSLYKLHNNADTLYSKTPALELLESIRRLGQSSATYNLRENPEMNFTGFFEKLNNHVEAMVVYSHIIKLKPLA</sequence>
<organism evidence="1 2">
    <name type="scientific">Rouxiella chamberiensis</name>
    <dbReference type="NCBI Taxonomy" id="1513468"/>
    <lineage>
        <taxon>Bacteria</taxon>
        <taxon>Pseudomonadati</taxon>
        <taxon>Pseudomonadota</taxon>
        <taxon>Gammaproteobacteria</taxon>
        <taxon>Enterobacterales</taxon>
        <taxon>Yersiniaceae</taxon>
        <taxon>Rouxiella</taxon>
    </lineage>
</organism>
<evidence type="ECO:0000313" key="1">
    <source>
        <dbReference type="EMBL" id="WAS99959.1"/>
    </source>
</evidence>
<proteinExistence type="predicted"/>
<dbReference type="Proteomes" id="UP001164712">
    <property type="component" value="Chromosome"/>
</dbReference>
<name>A0ABY7HKP6_9GAMM</name>
<reference evidence="1" key="1">
    <citation type="submission" date="2022-12" db="EMBL/GenBank/DDBJ databases">
        <title>Complete genome sequence of an Australian strain of Rouxiella badensis DAR84756 and resolution of the R. badensis DSM100043 and R. chamberiensis DSM28324 genomes.</title>
        <authorList>
            <person name="Paul S."/>
            <person name="Anderson P.J."/>
            <person name="Maynard G."/>
            <person name="Dyall-Smith M."/>
            <person name="Kudinha T."/>
        </authorList>
    </citation>
    <scope>NUCLEOTIDE SEQUENCE</scope>
    <source>
        <strain evidence="1">DSM 28324</strain>
    </source>
</reference>
<accession>A0ABY7HKP6</accession>